<dbReference type="RefSeq" id="WP_146174919.1">
    <property type="nucleotide sequence ID" value="NZ_PVTF01000008.1"/>
</dbReference>
<dbReference type="EMBL" id="PVTF01000008">
    <property type="protein sequence ID" value="PRY38918.1"/>
    <property type="molecule type" value="Genomic_DNA"/>
</dbReference>
<evidence type="ECO:0000256" key="2">
    <source>
        <dbReference type="ARBA" id="ARBA00001941"/>
    </source>
</evidence>
<dbReference type="InterPro" id="IPR056179">
    <property type="entry name" value="DHQS_C"/>
</dbReference>
<sequence>MKALDPDRVVVIADSALTEGQVGEVTRHVGKVAPTTVLTVHADEPAKSLEVVNSLAEQVFPTRITRQSVVIALGGGLVGNVAGLLSALIFRGIRLVHLPTTLLNMSDSVLSLKQAVNSSVGKNHLGAFHVPTLVWNHLDFLRTLPVDEIRSALCEMIKNVLCVVPERYDEVSARLRTDGVYPLCDIAWFIDLCVDAKSAVMRDDPREEAEGLVLEYGHTVGHAAELVTGGRLRHGYGVGLGLLAAARVSRELGFLDQADHDAHHELLRRNGAPTRLPADAPADAVFDAVRLDNKRGYVKPAEGMQDMILLDGLGRPHRTNGTLITQVPREVVRLGIDSIARIDDSGEVL</sequence>
<dbReference type="Pfam" id="PF01761">
    <property type="entry name" value="DHQ_synthase"/>
    <property type="match status" value="1"/>
</dbReference>
<evidence type="ECO:0000313" key="11">
    <source>
        <dbReference type="Proteomes" id="UP000239494"/>
    </source>
</evidence>
<dbReference type="PANTHER" id="PTHR43622:SF1">
    <property type="entry name" value="3-DEHYDROQUINATE SYNTHASE"/>
    <property type="match status" value="1"/>
</dbReference>
<protein>
    <submittedName>
        <fullName evidence="10">3-dehydroquinate synthase</fullName>
    </submittedName>
</protein>
<gene>
    <name evidence="10" type="ORF">CLV43_108318</name>
</gene>
<evidence type="ECO:0000256" key="1">
    <source>
        <dbReference type="ARBA" id="ARBA00001911"/>
    </source>
</evidence>
<organism evidence="10 11">
    <name type="scientific">Umezawaea tangerina</name>
    <dbReference type="NCBI Taxonomy" id="84725"/>
    <lineage>
        <taxon>Bacteria</taxon>
        <taxon>Bacillati</taxon>
        <taxon>Actinomycetota</taxon>
        <taxon>Actinomycetes</taxon>
        <taxon>Pseudonocardiales</taxon>
        <taxon>Pseudonocardiaceae</taxon>
        <taxon>Umezawaea</taxon>
    </lineage>
</organism>
<evidence type="ECO:0000313" key="10">
    <source>
        <dbReference type="EMBL" id="PRY38918.1"/>
    </source>
</evidence>
<dbReference type="GO" id="GO:0003856">
    <property type="term" value="F:3-dehydroquinate synthase activity"/>
    <property type="evidence" value="ECO:0007669"/>
    <property type="project" value="TreeGrafter"/>
</dbReference>
<comment type="caution">
    <text evidence="10">The sequence shown here is derived from an EMBL/GenBank/DDBJ whole genome shotgun (WGS) entry which is preliminary data.</text>
</comment>
<dbReference type="InterPro" id="IPR030963">
    <property type="entry name" value="DHQ_synth_fam"/>
</dbReference>
<dbReference type="Gene3D" id="1.20.1090.10">
    <property type="entry name" value="Dehydroquinate synthase-like - alpha domain"/>
    <property type="match status" value="1"/>
</dbReference>
<dbReference type="SUPFAM" id="SSF56796">
    <property type="entry name" value="Dehydroquinate synthase-like"/>
    <property type="match status" value="1"/>
</dbReference>
<keyword evidence="3" id="KW-0479">Metal-binding</keyword>
<dbReference type="GO" id="GO:0046872">
    <property type="term" value="F:metal ion binding"/>
    <property type="evidence" value="ECO:0007669"/>
    <property type="project" value="UniProtKB-KW"/>
</dbReference>
<dbReference type="PIRSF" id="PIRSF001455">
    <property type="entry name" value="DHQ_synth"/>
    <property type="match status" value="1"/>
</dbReference>
<dbReference type="Pfam" id="PF24621">
    <property type="entry name" value="DHQS_C"/>
    <property type="match status" value="1"/>
</dbReference>
<comment type="cofactor">
    <cofactor evidence="2">
        <name>Co(2+)</name>
        <dbReference type="ChEBI" id="CHEBI:48828"/>
    </cofactor>
</comment>
<feature type="domain" description="3-dehydroquinate synthase C-terminal" evidence="9">
    <location>
        <begin position="153"/>
        <end position="294"/>
    </location>
</feature>
<comment type="cofactor">
    <cofactor evidence="1">
        <name>NAD(+)</name>
        <dbReference type="ChEBI" id="CHEBI:57540"/>
    </cofactor>
</comment>
<dbReference type="Proteomes" id="UP000239494">
    <property type="component" value="Unassembled WGS sequence"/>
</dbReference>
<evidence type="ECO:0000256" key="7">
    <source>
        <dbReference type="SAM" id="Phobius"/>
    </source>
</evidence>
<keyword evidence="5" id="KW-0456">Lyase</keyword>
<dbReference type="InterPro" id="IPR050071">
    <property type="entry name" value="Dehydroquinate_synthase"/>
</dbReference>
<keyword evidence="7" id="KW-0472">Membrane</keyword>
<evidence type="ECO:0000256" key="4">
    <source>
        <dbReference type="ARBA" id="ARBA00023027"/>
    </source>
</evidence>
<dbReference type="AlphaFoldDB" id="A0A2T0SZS2"/>
<evidence type="ECO:0000256" key="3">
    <source>
        <dbReference type="ARBA" id="ARBA00022723"/>
    </source>
</evidence>
<evidence type="ECO:0000259" key="9">
    <source>
        <dbReference type="Pfam" id="PF24621"/>
    </source>
</evidence>
<feature type="domain" description="3-dehydroquinate synthase N-terminal" evidence="8">
    <location>
        <begin position="38"/>
        <end position="150"/>
    </location>
</feature>
<accession>A0A2T0SZS2</accession>
<name>A0A2T0SZS2_9PSEU</name>
<evidence type="ECO:0000256" key="5">
    <source>
        <dbReference type="ARBA" id="ARBA00023239"/>
    </source>
</evidence>
<dbReference type="OrthoDB" id="9806583at2"/>
<keyword evidence="4" id="KW-0520">NAD</keyword>
<feature type="transmembrane region" description="Helical" evidence="7">
    <location>
        <begin position="69"/>
        <end position="90"/>
    </location>
</feature>
<reference evidence="10 11" key="1">
    <citation type="submission" date="2018-03" db="EMBL/GenBank/DDBJ databases">
        <title>Genomic Encyclopedia of Archaeal and Bacterial Type Strains, Phase II (KMG-II): from individual species to whole genera.</title>
        <authorList>
            <person name="Goeker M."/>
        </authorList>
    </citation>
    <scope>NUCLEOTIDE SEQUENCE [LARGE SCALE GENOMIC DNA]</scope>
    <source>
        <strain evidence="10 11">DSM 44720</strain>
    </source>
</reference>
<keyword evidence="7" id="KW-0812">Transmembrane</keyword>
<evidence type="ECO:0000256" key="6">
    <source>
        <dbReference type="ARBA" id="ARBA00023285"/>
    </source>
</evidence>
<keyword evidence="11" id="KW-1185">Reference proteome</keyword>
<dbReference type="Gene3D" id="3.40.50.1970">
    <property type="match status" value="1"/>
</dbReference>
<proteinExistence type="predicted"/>
<dbReference type="PANTHER" id="PTHR43622">
    <property type="entry name" value="3-DEHYDROQUINATE SYNTHASE"/>
    <property type="match status" value="1"/>
</dbReference>
<evidence type="ECO:0000259" key="8">
    <source>
        <dbReference type="Pfam" id="PF01761"/>
    </source>
</evidence>
<dbReference type="GO" id="GO:0009073">
    <property type="term" value="P:aromatic amino acid family biosynthetic process"/>
    <property type="evidence" value="ECO:0007669"/>
    <property type="project" value="InterPro"/>
</dbReference>
<keyword evidence="6" id="KW-0170">Cobalt</keyword>
<dbReference type="InterPro" id="IPR030960">
    <property type="entry name" value="DHQS/DOIS_N"/>
</dbReference>
<keyword evidence="7" id="KW-1133">Transmembrane helix</keyword>
<dbReference type="CDD" id="cd08197">
    <property type="entry name" value="DOIS"/>
    <property type="match status" value="1"/>
</dbReference>